<reference evidence="2 3" key="1">
    <citation type="journal article" date="2002" name="J. Mol. Microbiol. Biotechnol.">
        <title>The genome of Methanosarcina mazei: evidence for lateral gene transfer between Bacteria and Archaea.</title>
        <authorList>
            <person name="Deppenmeier U."/>
            <person name="Johann A."/>
            <person name="Hartsch T."/>
            <person name="Merkl R."/>
            <person name="Schmitz R.A."/>
            <person name="Martinez-Arias R."/>
            <person name="Henne A."/>
            <person name="Wiezer A."/>
            <person name="Baumer S."/>
            <person name="Jacobi C."/>
            <person name="Bruggemann H."/>
            <person name="Lienard T."/>
            <person name="Christmann A."/>
            <person name="Bomeke M."/>
            <person name="Steckel S."/>
            <person name="Bhattacharyya A."/>
            <person name="Lykidis A."/>
            <person name="Overbeek R."/>
            <person name="Klenk H.P."/>
            <person name="Gunsalus R.P."/>
            <person name="Fritz H.J."/>
            <person name="Gottschalk G."/>
        </authorList>
    </citation>
    <scope>NUCLEOTIDE SEQUENCE [LARGE SCALE GENOMIC DNA]</scope>
    <source>
        <strain evidence="3">ATCC BAA-159 / DSM 3647 / Goe1 / Go1 / JCM 11833 / OCM 88</strain>
    </source>
</reference>
<sequence>MTSVESTAHIEKRFIELKNIWFIIASLCYVAAIGFIIAYFVGGYSPYISIAVMWGCIGSLDMILGILRRKKEK</sequence>
<keyword evidence="1" id="KW-0472">Membrane</keyword>
<feature type="transmembrane region" description="Helical" evidence="1">
    <location>
        <begin position="47"/>
        <end position="67"/>
    </location>
</feature>
<keyword evidence="1" id="KW-1133">Transmembrane helix</keyword>
<proteinExistence type="predicted"/>
<evidence type="ECO:0000313" key="3">
    <source>
        <dbReference type="Proteomes" id="UP000000595"/>
    </source>
</evidence>
<gene>
    <name evidence="2" type="ordered locus">MM_3031</name>
</gene>
<keyword evidence="1" id="KW-0812">Transmembrane</keyword>
<protein>
    <submittedName>
        <fullName evidence="2">Uncharacterized protein</fullName>
    </submittedName>
</protein>
<dbReference type="AlphaFoldDB" id="Q8PSP6"/>
<name>Q8PSP6_METMA</name>
<dbReference type="EMBL" id="AE008384">
    <property type="protein sequence ID" value="AAM32727.1"/>
    <property type="molecule type" value="Genomic_DNA"/>
</dbReference>
<dbReference type="KEGG" id="mma:MM_3031"/>
<dbReference type="HOGENOM" id="CLU_2748190_0_0_2"/>
<feature type="transmembrane region" description="Helical" evidence="1">
    <location>
        <begin position="20"/>
        <end position="41"/>
    </location>
</feature>
<evidence type="ECO:0000256" key="1">
    <source>
        <dbReference type="SAM" id="Phobius"/>
    </source>
</evidence>
<evidence type="ECO:0000313" key="2">
    <source>
        <dbReference type="EMBL" id="AAM32727.1"/>
    </source>
</evidence>
<organism evidence="2 3">
    <name type="scientific">Methanosarcina mazei (strain ATCC BAA-159 / DSM 3647 / Goe1 / Go1 / JCM 11833 / OCM 88)</name>
    <name type="common">Methanosarcina frisia</name>
    <dbReference type="NCBI Taxonomy" id="192952"/>
    <lineage>
        <taxon>Archaea</taxon>
        <taxon>Methanobacteriati</taxon>
        <taxon>Methanobacteriota</taxon>
        <taxon>Stenosarchaea group</taxon>
        <taxon>Methanomicrobia</taxon>
        <taxon>Methanosarcinales</taxon>
        <taxon>Methanosarcinaceae</taxon>
        <taxon>Methanosarcina</taxon>
    </lineage>
</organism>
<accession>Q8PSP6</accession>
<dbReference type="Proteomes" id="UP000000595">
    <property type="component" value="Chromosome"/>
</dbReference>